<dbReference type="Proteomes" id="UP000593576">
    <property type="component" value="Unassembled WGS sequence"/>
</dbReference>
<feature type="non-terminal residue" evidence="1">
    <location>
        <position position="1"/>
    </location>
</feature>
<sequence>VLCKSYPSGFFRFEDKPDYSYLKRFFRDLFLRE</sequence>
<gene>
    <name evidence="1" type="ORF">Goshw_018431</name>
</gene>
<organism evidence="1 2">
    <name type="scientific">Gossypium schwendimanii</name>
    <name type="common">Cotton</name>
    <dbReference type="NCBI Taxonomy" id="34291"/>
    <lineage>
        <taxon>Eukaryota</taxon>
        <taxon>Viridiplantae</taxon>
        <taxon>Streptophyta</taxon>
        <taxon>Embryophyta</taxon>
        <taxon>Tracheophyta</taxon>
        <taxon>Spermatophyta</taxon>
        <taxon>Magnoliopsida</taxon>
        <taxon>eudicotyledons</taxon>
        <taxon>Gunneridae</taxon>
        <taxon>Pentapetalae</taxon>
        <taxon>rosids</taxon>
        <taxon>malvids</taxon>
        <taxon>Malvales</taxon>
        <taxon>Malvaceae</taxon>
        <taxon>Malvoideae</taxon>
        <taxon>Gossypium</taxon>
    </lineage>
</organism>
<comment type="caution">
    <text evidence="1">The sequence shown here is derived from an EMBL/GenBank/DDBJ whole genome shotgun (WGS) entry which is preliminary data.</text>
</comment>
<protein>
    <submittedName>
        <fullName evidence="1">Uncharacterized protein</fullName>
    </submittedName>
</protein>
<keyword evidence="2" id="KW-1185">Reference proteome</keyword>
<evidence type="ECO:0000313" key="1">
    <source>
        <dbReference type="EMBL" id="MBA0847466.1"/>
    </source>
</evidence>
<reference evidence="1 2" key="1">
    <citation type="journal article" date="2019" name="Genome Biol. Evol.">
        <title>Insights into the evolution of the New World diploid cottons (Gossypium, subgenus Houzingenia) based on genome sequencing.</title>
        <authorList>
            <person name="Grover C.E."/>
            <person name="Arick M.A. 2nd"/>
            <person name="Thrash A."/>
            <person name="Conover J.L."/>
            <person name="Sanders W.S."/>
            <person name="Peterson D.G."/>
            <person name="Frelichowski J.E."/>
            <person name="Scheffler J.A."/>
            <person name="Scheffler B.E."/>
            <person name="Wendel J.F."/>
        </authorList>
    </citation>
    <scope>NUCLEOTIDE SEQUENCE [LARGE SCALE GENOMIC DNA]</scope>
    <source>
        <strain evidence="1">1</strain>
        <tissue evidence="1">Leaf</tissue>
    </source>
</reference>
<name>A0A7J9KM61_GOSSC</name>
<evidence type="ECO:0000313" key="2">
    <source>
        <dbReference type="Proteomes" id="UP000593576"/>
    </source>
</evidence>
<accession>A0A7J9KM61</accession>
<dbReference type="OrthoDB" id="5800476at2759"/>
<feature type="non-terminal residue" evidence="1">
    <location>
        <position position="33"/>
    </location>
</feature>
<dbReference type="AlphaFoldDB" id="A0A7J9KM61"/>
<proteinExistence type="predicted"/>
<dbReference type="EMBL" id="JABFAF010000001">
    <property type="protein sequence ID" value="MBA0847466.1"/>
    <property type="molecule type" value="Genomic_DNA"/>
</dbReference>